<evidence type="ECO:0000259" key="17">
    <source>
        <dbReference type="PROSITE" id="PS50011"/>
    </source>
</evidence>
<evidence type="ECO:0000256" key="1">
    <source>
        <dbReference type="ARBA" id="ARBA00004167"/>
    </source>
</evidence>
<evidence type="ECO:0000256" key="13">
    <source>
        <dbReference type="ARBA" id="ARBA00023136"/>
    </source>
</evidence>
<comment type="caution">
    <text evidence="18">The sequence shown here is derived from an EMBL/GenBank/DDBJ whole genome shotgun (WGS) entry which is preliminary data.</text>
</comment>
<keyword evidence="6" id="KW-0812">Transmembrane</keyword>
<reference evidence="18 19" key="1">
    <citation type="journal article" date="2023" name="G3 (Bethesda)">
        <title>A haplotype-resolved chromosome-scale genome for Quercus rubra L. provides insights into the genetics of adaptive traits for red oak species.</title>
        <authorList>
            <person name="Kapoor B."/>
            <person name="Jenkins J."/>
            <person name="Schmutz J."/>
            <person name="Zhebentyayeva T."/>
            <person name="Kuelheim C."/>
            <person name="Coggeshall M."/>
            <person name="Heim C."/>
            <person name="Lasky J.R."/>
            <person name="Leites L."/>
            <person name="Islam-Faridi N."/>
            <person name="Romero-Severson J."/>
            <person name="DeLeo V.L."/>
            <person name="Lucas S.M."/>
            <person name="Lazic D."/>
            <person name="Gailing O."/>
            <person name="Carlson J."/>
            <person name="Staton M."/>
        </authorList>
    </citation>
    <scope>NUCLEOTIDE SEQUENCE [LARGE SCALE GENOMIC DNA]</scope>
    <source>
        <strain evidence="18">Pseudo-F2</strain>
    </source>
</reference>
<proteinExistence type="predicted"/>
<dbReference type="SUPFAM" id="SSF56112">
    <property type="entry name" value="Protein kinase-like (PK-like)"/>
    <property type="match status" value="1"/>
</dbReference>
<keyword evidence="3" id="KW-0723">Serine/threonine-protein kinase</keyword>
<dbReference type="SUPFAM" id="SSF52058">
    <property type="entry name" value="L domain-like"/>
    <property type="match status" value="1"/>
</dbReference>
<evidence type="ECO:0000256" key="11">
    <source>
        <dbReference type="ARBA" id="ARBA00022840"/>
    </source>
</evidence>
<dbReference type="PROSITE" id="PS50011">
    <property type="entry name" value="PROTEIN_KINASE_DOM"/>
    <property type="match status" value="1"/>
</dbReference>
<comment type="catalytic activity">
    <reaction evidence="15">
        <text>L-seryl-[protein] + ATP = O-phospho-L-seryl-[protein] + ADP + H(+)</text>
        <dbReference type="Rhea" id="RHEA:17989"/>
        <dbReference type="Rhea" id="RHEA-COMP:9863"/>
        <dbReference type="Rhea" id="RHEA-COMP:11604"/>
        <dbReference type="ChEBI" id="CHEBI:15378"/>
        <dbReference type="ChEBI" id="CHEBI:29999"/>
        <dbReference type="ChEBI" id="CHEBI:30616"/>
        <dbReference type="ChEBI" id="CHEBI:83421"/>
        <dbReference type="ChEBI" id="CHEBI:456216"/>
        <dbReference type="EC" id="2.7.11.1"/>
    </reaction>
</comment>
<dbReference type="PROSITE" id="PS00107">
    <property type="entry name" value="PROTEIN_KINASE_ATP"/>
    <property type="match status" value="1"/>
</dbReference>
<keyword evidence="13" id="KW-0472">Membrane</keyword>
<evidence type="ECO:0000313" key="18">
    <source>
        <dbReference type="EMBL" id="KAK4608466.1"/>
    </source>
</evidence>
<evidence type="ECO:0000256" key="10">
    <source>
        <dbReference type="ARBA" id="ARBA00022777"/>
    </source>
</evidence>
<evidence type="ECO:0000313" key="19">
    <source>
        <dbReference type="Proteomes" id="UP001324115"/>
    </source>
</evidence>
<evidence type="ECO:0000256" key="4">
    <source>
        <dbReference type="ARBA" id="ARBA00022614"/>
    </source>
</evidence>
<evidence type="ECO:0000256" key="5">
    <source>
        <dbReference type="ARBA" id="ARBA00022679"/>
    </source>
</evidence>
<evidence type="ECO:0000256" key="12">
    <source>
        <dbReference type="ARBA" id="ARBA00022989"/>
    </source>
</evidence>
<keyword evidence="19" id="KW-1185">Reference proteome</keyword>
<dbReference type="Pfam" id="PF00069">
    <property type="entry name" value="Pkinase"/>
    <property type="match status" value="1"/>
</dbReference>
<feature type="binding site" evidence="16">
    <location>
        <position position="337"/>
    </location>
    <ligand>
        <name>ATP</name>
        <dbReference type="ChEBI" id="CHEBI:30616"/>
    </ligand>
</feature>
<keyword evidence="4" id="KW-0433">Leucine-rich repeat</keyword>
<evidence type="ECO:0000256" key="7">
    <source>
        <dbReference type="ARBA" id="ARBA00022729"/>
    </source>
</evidence>
<name>A0AAN7GER2_QUERU</name>
<dbReference type="Gene3D" id="1.10.510.10">
    <property type="entry name" value="Transferase(Phosphotransferase) domain 1"/>
    <property type="match status" value="1"/>
</dbReference>
<dbReference type="GO" id="GO:0016020">
    <property type="term" value="C:membrane"/>
    <property type="evidence" value="ECO:0007669"/>
    <property type="project" value="UniProtKB-SubCell"/>
</dbReference>
<accession>A0AAN7GER2</accession>
<evidence type="ECO:0000256" key="2">
    <source>
        <dbReference type="ARBA" id="ARBA00012513"/>
    </source>
</evidence>
<evidence type="ECO:0000256" key="16">
    <source>
        <dbReference type="PROSITE-ProRule" id="PRU10141"/>
    </source>
</evidence>
<sequence length="617" mass="69012">MHVFGKNNGLNAKRVKTLGKVVELAGLHDLQIAKASATMYFVKAINGQTFISALELRPLGNDIFVTQSGSLALLTRWDTSATTNQTIRYKDDVYDRIWWPISYYRWTELKTNLDIKQFNDYQMPSSVMTTTATPIIANSLQANQSRVINISLNGNQWYGPFSPEYLSTTTIYSKNFSTGDQHISIYKTESSTLPPILNAFEVYKEYLWEGLNCSYNDSNTPRIISLNLSSSGLTGEIAPYISNLTMIKFCEDLSNNNLTGPIPDFLSQLPFLTVLNLERNNLTGSVSVELIQRSNNGSLFTCADILRITNNFKRVLGKGGFGIVCHGYLDGTQVAVKMLSPSSVEGYKEFHTEANLLMRVHHRNLTAFVGYCDDGTNLGLIYEYMVNGDLASQLSDQNAYILSWEVRLRIALEAARGLEYLHNGCKPSIIHRDGKPTKILLNENYQAKIVDFGLSKIFATDDANATHLSTRVVGTPGYLDPDYTYNAQNCKNQFVYSFGIVPLEIVTSRPAMLKPPENAHKSRWVSSILAKADIKRIVDPRLQANFNINSAWKVDLAMACVSETATTRPTMSQVVMDLKQCLEVEISRTKGNNETKSKYPIPEFGLNFTTGLRPTAR</sequence>
<gene>
    <name evidence="18" type="ORF">RGQ29_002037</name>
</gene>
<keyword evidence="5" id="KW-0808">Transferase</keyword>
<comment type="catalytic activity">
    <reaction evidence="14">
        <text>L-threonyl-[protein] + ATP = O-phospho-L-threonyl-[protein] + ADP + H(+)</text>
        <dbReference type="Rhea" id="RHEA:46608"/>
        <dbReference type="Rhea" id="RHEA-COMP:11060"/>
        <dbReference type="Rhea" id="RHEA-COMP:11605"/>
        <dbReference type="ChEBI" id="CHEBI:15378"/>
        <dbReference type="ChEBI" id="CHEBI:30013"/>
        <dbReference type="ChEBI" id="CHEBI:30616"/>
        <dbReference type="ChEBI" id="CHEBI:61977"/>
        <dbReference type="ChEBI" id="CHEBI:456216"/>
        <dbReference type="EC" id="2.7.11.1"/>
    </reaction>
</comment>
<dbReference type="InterPro" id="IPR011009">
    <property type="entry name" value="Kinase-like_dom_sf"/>
</dbReference>
<keyword evidence="9 16" id="KW-0547">Nucleotide-binding</keyword>
<evidence type="ECO:0000256" key="8">
    <source>
        <dbReference type="ARBA" id="ARBA00022737"/>
    </source>
</evidence>
<comment type="subcellular location">
    <subcellularLocation>
        <location evidence="1">Membrane</location>
        <topology evidence="1">Single-pass membrane protein</topology>
    </subcellularLocation>
</comment>
<dbReference type="InterPro" id="IPR032675">
    <property type="entry name" value="LRR_dom_sf"/>
</dbReference>
<dbReference type="Proteomes" id="UP001324115">
    <property type="component" value="Unassembled WGS sequence"/>
</dbReference>
<evidence type="ECO:0000256" key="15">
    <source>
        <dbReference type="ARBA" id="ARBA00048679"/>
    </source>
</evidence>
<protein>
    <recommendedName>
        <fullName evidence="2">non-specific serine/threonine protein kinase</fullName>
        <ecNumber evidence="2">2.7.11.1</ecNumber>
    </recommendedName>
</protein>
<dbReference type="PANTHER" id="PTHR45631">
    <property type="entry name" value="OS07G0107800 PROTEIN-RELATED"/>
    <property type="match status" value="1"/>
</dbReference>
<evidence type="ECO:0000256" key="6">
    <source>
        <dbReference type="ARBA" id="ARBA00022692"/>
    </source>
</evidence>
<dbReference type="FunFam" id="1.10.510.10:FF:001023">
    <property type="entry name" value="Os07g0541700 protein"/>
    <property type="match status" value="1"/>
</dbReference>
<dbReference type="GO" id="GO:0004674">
    <property type="term" value="F:protein serine/threonine kinase activity"/>
    <property type="evidence" value="ECO:0007669"/>
    <property type="project" value="UniProtKB-KW"/>
</dbReference>
<dbReference type="Gene3D" id="3.80.10.10">
    <property type="entry name" value="Ribonuclease Inhibitor"/>
    <property type="match status" value="1"/>
</dbReference>
<evidence type="ECO:0000256" key="3">
    <source>
        <dbReference type="ARBA" id="ARBA00022527"/>
    </source>
</evidence>
<keyword evidence="10" id="KW-0418">Kinase</keyword>
<keyword evidence="7" id="KW-0732">Signal</keyword>
<dbReference type="Pfam" id="PF00560">
    <property type="entry name" value="LRR_1"/>
    <property type="match status" value="1"/>
</dbReference>
<dbReference type="EMBL" id="JAXUIC010000001">
    <property type="protein sequence ID" value="KAK4608466.1"/>
    <property type="molecule type" value="Genomic_DNA"/>
</dbReference>
<keyword evidence="8" id="KW-0677">Repeat</keyword>
<dbReference type="GO" id="GO:0005524">
    <property type="term" value="F:ATP binding"/>
    <property type="evidence" value="ECO:0007669"/>
    <property type="project" value="UniProtKB-UniRule"/>
</dbReference>
<dbReference type="Pfam" id="PF12819">
    <property type="entry name" value="Malectin_like"/>
    <property type="match status" value="2"/>
</dbReference>
<evidence type="ECO:0000256" key="14">
    <source>
        <dbReference type="ARBA" id="ARBA00047899"/>
    </source>
</evidence>
<dbReference type="EC" id="2.7.11.1" evidence="2"/>
<dbReference type="InterPro" id="IPR017441">
    <property type="entry name" value="Protein_kinase_ATP_BS"/>
</dbReference>
<keyword evidence="11 16" id="KW-0067">ATP-binding</keyword>
<dbReference type="InterPro" id="IPR024788">
    <property type="entry name" value="Malectin-like_Carb-bd_dom"/>
</dbReference>
<feature type="domain" description="Protein kinase" evidence="17">
    <location>
        <begin position="310"/>
        <end position="582"/>
    </location>
</feature>
<organism evidence="18 19">
    <name type="scientific">Quercus rubra</name>
    <name type="common">Northern red oak</name>
    <name type="synonym">Quercus borealis</name>
    <dbReference type="NCBI Taxonomy" id="3512"/>
    <lineage>
        <taxon>Eukaryota</taxon>
        <taxon>Viridiplantae</taxon>
        <taxon>Streptophyta</taxon>
        <taxon>Embryophyta</taxon>
        <taxon>Tracheophyta</taxon>
        <taxon>Spermatophyta</taxon>
        <taxon>Magnoliopsida</taxon>
        <taxon>eudicotyledons</taxon>
        <taxon>Gunneridae</taxon>
        <taxon>Pentapetalae</taxon>
        <taxon>rosids</taxon>
        <taxon>fabids</taxon>
        <taxon>Fagales</taxon>
        <taxon>Fagaceae</taxon>
        <taxon>Quercus</taxon>
    </lineage>
</organism>
<dbReference type="Gene3D" id="3.30.200.20">
    <property type="entry name" value="Phosphorylase Kinase, domain 1"/>
    <property type="match status" value="1"/>
</dbReference>
<dbReference type="InterPro" id="IPR000719">
    <property type="entry name" value="Prot_kinase_dom"/>
</dbReference>
<dbReference type="SMART" id="SM00220">
    <property type="entry name" value="S_TKc"/>
    <property type="match status" value="1"/>
</dbReference>
<keyword evidence="12" id="KW-1133">Transmembrane helix</keyword>
<dbReference type="AlphaFoldDB" id="A0AAN7GER2"/>
<dbReference type="PANTHER" id="PTHR45631:SF202">
    <property type="entry name" value="SENESCENCE-INDUCED RECEPTOR-LIKE SERINE_THREONINE-PROTEIN KINASE"/>
    <property type="match status" value="1"/>
</dbReference>
<dbReference type="InterPro" id="IPR001611">
    <property type="entry name" value="Leu-rich_rpt"/>
</dbReference>
<evidence type="ECO:0000256" key="9">
    <source>
        <dbReference type="ARBA" id="ARBA00022741"/>
    </source>
</evidence>